<protein>
    <submittedName>
        <fullName evidence="1">Uncharacterized protein</fullName>
    </submittedName>
</protein>
<evidence type="ECO:0000313" key="2">
    <source>
        <dbReference type="Proteomes" id="UP000278085"/>
    </source>
</evidence>
<dbReference type="RefSeq" id="WP_126077950.1">
    <property type="nucleotide sequence ID" value="NZ_CP051166.1"/>
</dbReference>
<keyword evidence="2" id="KW-1185">Reference proteome</keyword>
<sequence length="131" mass="14264">MKSDHSLEDLKNFLKNDVFVLWDELSEDGNSVGFETNLINTNGPEEDISEFLRLFDSLPLSLLQLLNHCREKIFDIGFEGEAFGDTANAHLSAAVIGKLGQLGFAIGIRIYPIAMEGGEEGTEPGPGLGHS</sequence>
<dbReference type="EMBL" id="RXLQ01000048">
    <property type="protein sequence ID" value="RSZ55072.1"/>
    <property type="molecule type" value="Genomic_DNA"/>
</dbReference>
<dbReference type="Proteomes" id="UP000278085">
    <property type="component" value="Unassembled WGS sequence"/>
</dbReference>
<name>A0A430HC38_9BURK</name>
<organism evidence="1 2">
    <name type="scientific">Massilia atriviolacea</name>
    <dbReference type="NCBI Taxonomy" id="2495579"/>
    <lineage>
        <taxon>Bacteria</taxon>
        <taxon>Pseudomonadati</taxon>
        <taxon>Pseudomonadota</taxon>
        <taxon>Betaproteobacteria</taxon>
        <taxon>Burkholderiales</taxon>
        <taxon>Oxalobacteraceae</taxon>
        <taxon>Telluria group</taxon>
        <taxon>Massilia</taxon>
    </lineage>
</organism>
<dbReference type="AlphaFoldDB" id="A0A430HC38"/>
<comment type="caution">
    <text evidence="1">The sequence shown here is derived from an EMBL/GenBank/DDBJ whole genome shotgun (WGS) entry which is preliminary data.</text>
</comment>
<reference evidence="1 2" key="1">
    <citation type="submission" date="2018-12" db="EMBL/GenBank/DDBJ databases">
        <authorList>
            <person name="Yang E."/>
        </authorList>
    </citation>
    <scope>NUCLEOTIDE SEQUENCE [LARGE SCALE GENOMIC DNA]</scope>
    <source>
        <strain evidence="1 2">SOD</strain>
    </source>
</reference>
<gene>
    <name evidence="1" type="ORF">EJB06_31390</name>
</gene>
<proteinExistence type="predicted"/>
<evidence type="ECO:0000313" key="1">
    <source>
        <dbReference type="EMBL" id="RSZ55072.1"/>
    </source>
</evidence>
<accession>A0A430HC38</accession>